<gene>
    <name evidence="1" type="ORF">GURASL_35240</name>
</gene>
<accession>A0ABM8EPR7</accession>
<reference evidence="1 2" key="1">
    <citation type="submission" date="2022-12" db="EMBL/GenBank/DDBJ databases">
        <title>Polyphasic characterization of Geotalea uranireducens NIT-SL11 newly isolated from a complex of sewage sludge and microbially reduced graphene oxide.</title>
        <authorList>
            <person name="Xie L."/>
            <person name="Yoshida N."/>
            <person name="Meng L."/>
        </authorList>
    </citation>
    <scope>NUCLEOTIDE SEQUENCE [LARGE SCALE GENOMIC DNA]</scope>
    <source>
        <strain evidence="1 2">NIT-SL11</strain>
    </source>
</reference>
<keyword evidence="2" id="KW-1185">Reference proteome</keyword>
<dbReference type="Proteomes" id="UP001317705">
    <property type="component" value="Chromosome"/>
</dbReference>
<proteinExistence type="predicted"/>
<sequence>MSIADRPFRAARGMLPLFALLALLLAHWPAAAAPLPAGPPAVTIYVGEG</sequence>
<protein>
    <submittedName>
        <fullName evidence="1">Uncharacterized protein</fullName>
    </submittedName>
</protein>
<dbReference type="EMBL" id="AP027151">
    <property type="protein sequence ID" value="BDV44601.1"/>
    <property type="molecule type" value="Genomic_DNA"/>
</dbReference>
<name>A0ABM8EPR7_9BACT</name>
<evidence type="ECO:0000313" key="2">
    <source>
        <dbReference type="Proteomes" id="UP001317705"/>
    </source>
</evidence>
<evidence type="ECO:0000313" key="1">
    <source>
        <dbReference type="EMBL" id="BDV44601.1"/>
    </source>
</evidence>
<organism evidence="1 2">
    <name type="scientific">Geotalea uraniireducens</name>
    <dbReference type="NCBI Taxonomy" id="351604"/>
    <lineage>
        <taxon>Bacteria</taxon>
        <taxon>Pseudomonadati</taxon>
        <taxon>Thermodesulfobacteriota</taxon>
        <taxon>Desulfuromonadia</taxon>
        <taxon>Geobacterales</taxon>
        <taxon>Geobacteraceae</taxon>
        <taxon>Geotalea</taxon>
    </lineage>
</organism>